<organism evidence="2 3">
    <name type="scientific">Silvanigrella paludirubra</name>
    <dbReference type="NCBI Taxonomy" id="2499159"/>
    <lineage>
        <taxon>Bacteria</taxon>
        <taxon>Pseudomonadati</taxon>
        <taxon>Bdellovibrionota</taxon>
        <taxon>Oligoflexia</taxon>
        <taxon>Silvanigrellales</taxon>
        <taxon>Silvanigrellaceae</taxon>
        <taxon>Silvanigrella</taxon>
    </lineage>
</organism>
<dbReference type="Pfam" id="PF00583">
    <property type="entry name" value="Acetyltransf_1"/>
    <property type="match status" value="1"/>
</dbReference>
<dbReference type="PROSITE" id="PS51186">
    <property type="entry name" value="GNAT"/>
    <property type="match status" value="1"/>
</dbReference>
<dbReference type="AlphaFoldDB" id="A0A6N6VYE1"/>
<reference evidence="2 3" key="1">
    <citation type="submission" date="2019-10" db="EMBL/GenBank/DDBJ databases">
        <title>New species of Slilvanegrellaceae.</title>
        <authorList>
            <person name="Pitt A."/>
            <person name="Hahn M.W."/>
        </authorList>
    </citation>
    <scope>NUCLEOTIDE SEQUENCE [LARGE SCALE GENOMIC DNA]</scope>
    <source>
        <strain evidence="2 3">SP-Ram-0.45-NSY-1</strain>
    </source>
</reference>
<evidence type="ECO:0000313" key="3">
    <source>
        <dbReference type="Proteomes" id="UP000437748"/>
    </source>
</evidence>
<gene>
    <name evidence="2" type="ORF">GCL60_03990</name>
</gene>
<dbReference type="PANTHER" id="PTHR42791">
    <property type="entry name" value="GNAT FAMILY ACETYLTRANSFERASE"/>
    <property type="match status" value="1"/>
</dbReference>
<dbReference type="Gene3D" id="3.40.630.30">
    <property type="match status" value="1"/>
</dbReference>
<evidence type="ECO:0000313" key="2">
    <source>
        <dbReference type="EMBL" id="KAB8041109.1"/>
    </source>
</evidence>
<dbReference type="PANTHER" id="PTHR42791:SF1">
    <property type="entry name" value="N-ACETYLTRANSFERASE DOMAIN-CONTAINING PROTEIN"/>
    <property type="match status" value="1"/>
</dbReference>
<dbReference type="CDD" id="cd04301">
    <property type="entry name" value="NAT_SF"/>
    <property type="match status" value="1"/>
</dbReference>
<dbReference type="RefSeq" id="WP_153418632.1">
    <property type="nucleotide sequence ID" value="NZ_WFLM01000001.1"/>
</dbReference>
<comment type="caution">
    <text evidence="2">The sequence shown here is derived from an EMBL/GenBank/DDBJ whole genome shotgun (WGS) entry which is preliminary data.</text>
</comment>
<dbReference type="GO" id="GO:0016747">
    <property type="term" value="F:acyltransferase activity, transferring groups other than amino-acyl groups"/>
    <property type="evidence" value="ECO:0007669"/>
    <property type="project" value="InterPro"/>
</dbReference>
<feature type="domain" description="N-acetyltransferase" evidence="1">
    <location>
        <begin position="121"/>
        <end position="201"/>
    </location>
</feature>
<keyword evidence="2" id="KW-0808">Transferase</keyword>
<dbReference type="InterPro" id="IPR000182">
    <property type="entry name" value="GNAT_dom"/>
</dbReference>
<dbReference type="SUPFAM" id="SSF55729">
    <property type="entry name" value="Acyl-CoA N-acyltransferases (Nat)"/>
    <property type="match status" value="1"/>
</dbReference>
<dbReference type="OrthoDB" id="7057833at2"/>
<evidence type="ECO:0000259" key="1">
    <source>
        <dbReference type="PROSITE" id="PS51186"/>
    </source>
</evidence>
<accession>A0A6N6VYE1</accession>
<dbReference type="EMBL" id="WFLM01000001">
    <property type="protein sequence ID" value="KAB8041109.1"/>
    <property type="molecule type" value="Genomic_DNA"/>
</dbReference>
<dbReference type="InterPro" id="IPR016181">
    <property type="entry name" value="Acyl_CoA_acyltransferase"/>
</dbReference>
<dbReference type="Proteomes" id="UP000437748">
    <property type="component" value="Unassembled WGS sequence"/>
</dbReference>
<dbReference type="InterPro" id="IPR052523">
    <property type="entry name" value="Trichothecene_AcTrans"/>
</dbReference>
<sequence>MKEIKLLNLLSKSDIEIATNTLTSAFEHDPCLRYILNSNEYHPEIAFQIHKQVVKSGLYFGHALSTSKSMEGVSVWMPPTKKNISIWDFILSGGLSIPIKTIFRMNTYENHALKVRNEIAIHDHWYLFSIGVHKEYQGKSYGTKMLKPILDFIDQRNEYCYLETHNPNNIAFYEKHGFELKNVTLLPKSNTEHYAMYRSPKK</sequence>
<name>A0A6N6VYE1_9BACT</name>
<keyword evidence="3" id="KW-1185">Reference proteome</keyword>
<protein>
    <submittedName>
        <fullName evidence="2">GNAT family N-acetyltransferase</fullName>
    </submittedName>
</protein>
<proteinExistence type="predicted"/>